<keyword evidence="2" id="KW-1133">Transmembrane helix</keyword>
<reference evidence="3" key="1">
    <citation type="submission" date="2021-10" db="EMBL/GenBank/DDBJ databases">
        <title>Novel species in genus Arthrobacter.</title>
        <authorList>
            <person name="Liu Y."/>
        </authorList>
    </citation>
    <scope>NUCLEOTIDE SEQUENCE</scope>
    <source>
        <strain evidence="3">Zg-Y453</strain>
    </source>
</reference>
<accession>A0A9X1MH37</accession>
<feature type="transmembrane region" description="Helical" evidence="2">
    <location>
        <begin position="56"/>
        <end position="75"/>
    </location>
</feature>
<evidence type="ECO:0000256" key="2">
    <source>
        <dbReference type="SAM" id="Phobius"/>
    </source>
</evidence>
<dbReference type="AlphaFoldDB" id="A0A9X1MH37"/>
<keyword evidence="4" id="KW-1185">Reference proteome</keyword>
<gene>
    <name evidence="3" type="ORF">LJ757_17065</name>
</gene>
<evidence type="ECO:0000256" key="1">
    <source>
        <dbReference type="SAM" id="MobiDB-lite"/>
    </source>
</evidence>
<feature type="region of interest" description="Disordered" evidence="1">
    <location>
        <begin position="78"/>
        <end position="99"/>
    </location>
</feature>
<protein>
    <submittedName>
        <fullName evidence="3">Uncharacterized protein</fullName>
    </submittedName>
</protein>
<comment type="caution">
    <text evidence="3">The sequence shown here is derived from an EMBL/GenBank/DDBJ whole genome shotgun (WGS) entry which is preliminary data.</text>
</comment>
<dbReference type="Proteomes" id="UP001139158">
    <property type="component" value="Unassembled WGS sequence"/>
</dbReference>
<sequence>MSEQQNGKAKHPGPLGRFTGSGPLLTVFLLAGPQIPGLVSRMFSASQPGIYAASNVYGGATLTLAAAVLLVWLVGKRSTEAQSQPRPDDTADADHPRGS</sequence>
<feature type="transmembrane region" description="Helical" evidence="2">
    <location>
        <begin position="21"/>
        <end position="44"/>
    </location>
</feature>
<keyword evidence="2" id="KW-0812">Transmembrane</keyword>
<dbReference type="RefSeq" id="WP_227897493.1">
    <property type="nucleotide sequence ID" value="NZ_CP099466.1"/>
</dbReference>
<evidence type="ECO:0000313" key="3">
    <source>
        <dbReference type="EMBL" id="MCC3299506.1"/>
    </source>
</evidence>
<keyword evidence="2" id="KW-0472">Membrane</keyword>
<organism evidence="3 4">
    <name type="scientific">Arthrobacter caoxuetaonis</name>
    <dbReference type="NCBI Taxonomy" id="2886935"/>
    <lineage>
        <taxon>Bacteria</taxon>
        <taxon>Bacillati</taxon>
        <taxon>Actinomycetota</taxon>
        <taxon>Actinomycetes</taxon>
        <taxon>Micrococcales</taxon>
        <taxon>Micrococcaceae</taxon>
        <taxon>Arthrobacter</taxon>
    </lineage>
</organism>
<dbReference type="EMBL" id="JAJFZV010000019">
    <property type="protein sequence ID" value="MCC3299506.1"/>
    <property type="molecule type" value="Genomic_DNA"/>
</dbReference>
<evidence type="ECO:0000313" key="4">
    <source>
        <dbReference type="Proteomes" id="UP001139158"/>
    </source>
</evidence>
<feature type="compositionally biased region" description="Basic and acidic residues" evidence="1">
    <location>
        <begin position="86"/>
        <end position="99"/>
    </location>
</feature>
<name>A0A9X1MH37_9MICC</name>
<proteinExistence type="predicted"/>